<proteinExistence type="predicted"/>
<dbReference type="OrthoDB" id="1845088at2759"/>
<evidence type="ECO:0000313" key="2">
    <source>
        <dbReference type="Proteomes" id="UP001153555"/>
    </source>
</evidence>
<organism evidence="1 2">
    <name type="scientific">Striga hermonthica</name>
    <name type="common">Purple witchweed</name>
    <name type="synonym">Buchnera hermonthica</name>
    <dbReference type="NCBI Taxonomy" id="68872"/>
    <lineage>
        <taxon>Eukaryota</taxon>
        <taxon>Viridiplantae</taxon>
        <taxon>Streptophyta</taxon>
        <taxon>Embryophyta</taxon>
        <taxon>Tracheophyta</taxon>
        <taxon>Spermatophyta</taxon>
        <taxon>Magnoliopsida</taxon>
        <taxon>eudicotyledons</taxon>
        <taxon>Gunneridae</taxon>
        <taxon>Pentapetalae</taxon>
        <taxon>asterids</taxon>
        <taxon>lamiids</taxon>
        <taxon>Lamiales</taxon>
        <taxon>Orobanchaceae</taxon>
        <taxon>Buchnereae</taxon>
        <taxon>Striga</taxon>
    </lineage>
</organism>
<evidence type="ECO:0008006" key="3">
    <source>
        <dbReference type="Google" id="ProtNLM"/>
    </source>
</evidence>
<reference evidence="1" key="1">
    <citation type="submission" date="2019-12" db="EMBL/GenBank/DDBJ databases">
        <authorList>
            <person name="Scholes J."/>
        </authorList>
    </citation>
    <scope>NUCLEOTIDE SEQUENCE</scope>
</reference>
<protein>
    <recommendedName>
        <fullName evidence="3">Retrotransposon Copia-like N-terminal domain-containing protein</fullName>
    </recommendedName>
</protein>
<dbReference type="EMBL" id="CACSLK010012531">
    <property type="protein sequence ID" value="CAA0815265.1"/>
    <property type="molecule type" value="Genomic_DNA"/>
</dbReference>
<dbReference type="AlphaFoldDB" id="A0A9N7MUG5"/>
<accession>A0A9N7MUG5</accession>
<evidence type="ECO:0000313" key="1">
    <source>
        <dbReference type="EMBL" id="CAA0815265.1"/>
    </source>
</evidence>
<sequence length="102" mass="11312">MTSQASSESNINTMTTNTPLFVHPQHQLISIKLTNSNYRLWMKQTYSAIVGCGLESFIAEDSLPSSRFISSNSADPPTLNPDFATWARQGQLLMSWLLSSLS</sequence>
<name>A0A9N7MUG5_STRHE</name>
<keyword evidence="2" id="KW-1185">Reference proteome</keyword>
<dbReference type="Proteomes" id="UP001153555">
    <property type="component" value="Unassembled WGS sequence"/>
</dbReference>
<gene>
    <name evidence="1" type="ORF">SHERM_15300</name>
</gene>
<comment type="caution">
    <text evidence="1">The sequence shown here is derived from an EMBL/GenBank/DDBJ whole genome shotgun (WGS) entry which is preliminary data.</text>
</comment>